<comment type="similarity">
    <text evidence="1">Belongs to the HesB/IscA family.</text>
</comment>
<proteinExistence type="inferred from homology"/>
<dbReference type="InterPro" id="IPR000361">
    <property type="entry name" value="ATAP_core_dom"/>
</dbReference>
<reference evidence="4" key="1">
    <citation type="submission" date="2016-10" db="EMBL/GenBank/DDBJ databases">
        <authorList>
            <person name="Varghese N."/>
            <person name="Submissions S."/>
        </authorList>
    </citation>
    <scope>NUCLEOTIDE SEQUENCE [LARGE SCALE GENOMIC DNA]</scope>
    <source>
        <strain evidence="4">IBRC-M 10761</strain>
    </source>
</reference>
<evidence type="ECO:0000259" key="2">
    <source>
        <dbReference type="Pfam" id="PF01521"/>
    </source>
</evidence>
<dbReference type="InterPro" id="IPR016092">
    <property type="entry name" value="ATAP"/>
</dbReference>
<evidence type="ECO:0000256" key="1">
    <source>
        <dbReference type="ARBA" id="ARBA00006718"/>
    </source>
</evidence>
<dbReference type="SUPFAM" id="SSF89360">
    <property type="entry name" value="HesB-like domain"/>
    <property type="match status" value="1"/>
</dbReference>
<dbReference type="Pfam" id="PF01521">
    <property type="entry name" value="Fe-S_biosyn"/>
    <property type="match status" value="1"/>
</dbReference>
<dbReference type="AlphaFoldDB" id="A0A1H6YD87"/>
<sequence length="104" mass="11607">MQIPVNITSKALEEIRNIINTKNIPENYALRVGVKGGGCGGVSYALGFDQQKEGDQQFNVEGLMVLIEKKHVMFLMGMQVDFHESNEARGFVFSNPNIPKRHDA</sequence>
<dbReference type="EMBL" id="FNZH01000003">
    <property type="protein sequence ID" value="SEJ39221.1"/>
    <property type="molecule type" value="Genomic_DNA"/>
</dbReference>
<dbReference type="OrthoDB" id="9801228at2"/>
<gene>
    <name evidence="3" type="ORF">SAMN05192553_103641</name>
</gene>
<dbReference type="GO" id="GO:0016226">
    <property type="term" value="P:iron-sulfur cluster assembly"/>
    <property type="evidence" value="ECO:0007669"/>
    <property type="project" value="InterPro"/>
</dbReference>
<dbReference type="Proteomes" id="UP000199403">
    <property type="component" value="Unassembled WGS sequence"/>
</dbReference>
<dbReference type="NCBIfam" id="TIGR00049">
    <property type="entry name" value="iron-sulfur cluster assembly accessory protein"/>
    <property type="match status" value="1"/>
</dbReference>
<name>A0A1H6YD87_9BACT</name>
<accession>A0A1H6YD87</accession>
<evidence type="ECO:0000313" key="4">
    <source>
        <dbReference type="Proteomes" id="UP000199403"/>
    </source>
</evidence>
<dbReference type="RefSeq" id="WP_092174428.1">
    <property type="nucleotide sequence ID" value="NZ_FNZH01000003.1"/>
</dbReference>
<protein>
    <submittedName>
        <fullName evidence="3">Iron-sulfur cluster assembly protein</fullName>
    </submittedName>
</protein>
<evidence type="ECO:0000313" key="3">
    <source>
        <dbReference type="EMBL" id="SEJ39221.1"/>
    </source>
</evidence>
<organism evidence="3 4">
    <name type="scientific">Cyclobacterium xiamenense</name>
    <dbReference type="NCBI Taxonomy" id="1297121"/>
    <lineage>
        <taxon>Bacteria</taxon>
        <taxon>Pseudomonadati</taxon>
        <taxon>Bacteroidota</taxon>
        <taxon>Cytophagia</taxon>
        <taxon>Cytophagales</taxon>
        <taxon>Cyclobacteriaceae</taxon>
        <taxon>Cyclobacterium</taxon>
    </lineage>
</organism>
<keyword evidence="4" id="KW-1185">Reference proteome</keyword>
<dbReference type="STRING" id="1416801.SAMN05192553_103641"/>
<feature type="domain" description="Core" evidence="2">
    <location>
        <begin position="5"/>
        <end position="98"/>
    </location>
</feature>
<dbReference type="InterPro" id="IPR035903">
    <property type="entry name" value="HesB-like_dom_sf"/>
</dbReference>
<dbReference type="GO" id="GO:0005737">
    <property type="term" value="C:cytoplasm"/>
    <property type="evidence" value="ECO:0007669"/>
    <property type="project" value="TreeGrafter"/>
</dbReference>
<dbReference type="PANTHER" id="PTHR10072">
    <property type="entry name" value="IRON-SULFUR CLUSTER ASSEMBLY PROTEIN"/>
    <property type="match status" value="1"/>
</dbReference>
<dbReference type="Gene3D" id="2.60.300.12">
    <property type="entry name" value="HesB-like domain"/>
    <property type="match status" value="1"/>
</dbReference>
<dbReference type="GO" id="GO:0051537">
    <property type="term" value="F:2 iron, 2 sulfur cluster binding"/>
    <property type="evidence" value="ECO:0007669"/>
    <property type="project" value="TreeGrafter"/>
</dbReference>
<dbReference type="InterPro" id="IPR050322">
    <property type="entry name" value="Fe-S_cluster_asmbl/transfer"/>
</dbReference>
<dbReference type="PANTHER" id="PTHR10072:SF41">
    <property type="entry name" value="IRON-SULFUR CLUSTER ASSEMBLY 1 HOMOLOG, MITOCHONDRIAL"/>
    <property type="match status" value="1"/>
</dbReference>